<dbReference type="InParanoid" id="A0A152A188"/>
<comment type="caution">
    <text evidence="2">The sequence shown here is derived from an EMBL/GenBank/DDBJ whole genome shotgun (WGS) entry which is preliminary data.</text>
</comment>
<keyword evidence="3" id="KW-1185">Reference proteome</keyword>
<evidence type="ECO:0000313" key="2">
    <source>
        <dbReference type="EMBL" id="KYR00008.1"/>
    </source>
</evidence>
<accession>A0A152A188</accession>
<protein>
    <submittedName>
        <fullName evidence="2">PH domain-containing protein</fullName>
    </submittedName>
</protein>
<reference evidence="2 3" key="1">
    <citation type="submission" date="2015-12" db="EMBL/GenBank/DDBJ databases">
        <title>Dictyostelia acquired genes for synthesis and detection of signals that induce cell-type specialization by lateral gene transfer from prokaryotes.</title>
        <authorList>
            <person name="Gloeckner G."/>
            <person name="Schaap P."/>
        </authorList>
    </citation>
    <scope>NUCLEOTIDE SEQUENCE [LARGE SCALE GENOMIC DNA]</scope>
    <source>
        <strain evidence="2 3">TK</strain>
    </source>
</reference>
<feature type="compositionally biased region" description="Low complexity" evidence="1">
    <location>
        <begin position="58"/>
        <end position="75"/>
    </location>
</feature>
<proteinExistence type="predicted"/>
<gene>
    <name evidence="2" type="ORF">DLAC_03503</name>
</gene>
<evidence type="ECO:0000313" key="3">
    <source>
        <dbReference type="Proteomes" id="UP000076078"/>
    </source>
</evidence>
<dbReference type="EMBL" id="LODT01000018">
    <property type="protein sequence ID" value="KYR00008.1"/>
    <property type="molecule type" value="Genomic_DNA"/>
</dbReference>
<name>A0A152A188_TIELA</name>
<feature type="compositionally biased region" description="Low complexity" evidence="1">
    <location>
        <begin position="38"/>
        <end position="49"/>
    </location>
</feature>
<dbReference type="AlphaFoldDB" id="A0A152A188"/>
<organism evidence="2 3">
    <name type="scientific">Tieghemostelium lacteum</name>
    <name type="common">Slime mold</name>
    <name type="synonym">Dictyostelium lacteum</name>
    <dbReference type="NCBI Taxonomy" id="361077"/>
    <lineage>
        <taxon>Eukaryota</taxon>
        <taxon>Amoebozoa</taxon>
        <taxon>Evosea</taxon>
        <taxon>Eumycetozoa</taxon>
        <taxon>Dictyostelia</taxon>
        <taxon>Dictyosteliales</taxon>
        <taxon>Raperosteliaceae</taxon>
        <taxon>Tieghemostelium</taxon>
    </lineage>
</organism>
<evidence type="ECO:0000256" key="1">
    <source>
        <dbReference type="SAM" id="MobiDB-lite"/>
    </source>
</evidence>
<dbReference type="Proteomes" id="UP000076078">
    <property type="component" value="Unassembled WGS sequence"/>
</dbReference>
<sequence length="136" mass="15043">MDLPKIELNNIYLLKRGRSIKFYAVLVTRIEVCKRQSTAKTSATSTSSSFPDASPQVTTTTATTISSSSSSSTANIPTSAKITFRYLHLNINEKDSTVTLVYPSNGVDVVKYKHLNRTKVANGDNVFEYVDQEKTK</sequence>
<feature type="region of interest" description="Disordered" evidence="1">
    <location>
        <begin position="37"/>
        <end position="75"/>
    </location>
</feature>